<evidence type="ECO:0000313" key="2">
    <source>
        <dbReference type="Proteomes" id="UP000594638"/>
    </source>
</evidence>
<dbReference type="EMBL" id="CACTIH010007251">
    <property type="protein sequence ID" value="CAA3005832.1"/>
    <property type="molecule type" value="Genomic_DNA"/>
</dbReference>
<sequence length="120" mass="13319">MVGLIHDWVSNKETKRYSRTKAQTKKAGLDPCNLDLQFEASRARKRLRCSGFFLKFLRAEGKYLKMLGALKGQPLVTKLAKVAQYGILPGAMIASLFYSPPDYASPKKPSDSKPPSSSSH</sequence>
<evidence type="ECO:0000313" key="1">
    <source>
        <dbReference type="EMBL" id="CAA3005832.1"/>
    </source>
</evidence>
<accession>A0A8S0TLZ2</accession>
<protein>
    <submittedName>
        <fullName evidence="1">Uncharacterized protein</fullName>
    </submittedName>
</protein>
<comment type="caution">
    <text evidence="1">The sequence shown here is derived from an EMBL/GenBank/DDBJ whole genome shotgun (WGS) entry which is preliminary data.</text>
</comment>
<dbReference type="Gramene" id="OE9A018790T1">
    <property type="protein sequence ID" value="OE9A018790C1"/>
    <property type="gene ID" value="OE9A018790"/>
</dbReference>
<dbReference type="Proteomes" id="UP000594638">
    <property type="component" value="Unassembled WGS sequence"/>
</dbReference>
<gene>
    <name evidence="1" type="ORF">OLEA9_A018790</name>
</gene>
<dbReference type="AlphaFoldDB" id="A0A8S0TLZ2"/>
<name>A0A8S0TLZ2_OLEEU</name>
<keyword evidence="2" id="KW-1185">Reference proteome</keyword>
<organism evidence="1 2">
    <name type="scientific">Olea europaea subsp. europaea</name>
    <dbReference type="NCBI Taxonomy" id="158383"/>
    <lineage>
        <taxon>Eukaryota</taxon>
        <taxon>Viridiplantae</taxon>
        <taxon>Streptophyta</taxon>
        <taxon>Embryophyta</taxon>
        <taxon>Tracheophyta</taxon>
        <taxon>Spermatophyta</taxon>
        <taxon>Magnoliopsida</taxon>
        <taxon>eudicotyledons</taxon>
        <taxon>Gunneridae</taxon>
        <taxon>Pentapetalae</taxon>
        <taxon>asterids</taxon>
        <taxon>lamiids</taxon>
        <taxon>Lamiales</taxon>
        <taxon>Oleaceae</taxon>
        <taxon>Oleeae</taxon>
        <taxon>Olea</taxon>
    </lineage>
</organism>
<proteinExistence type="predicted"/>
<reference evidence="1 2" key="1">
    <citation type="submission" date="2019-12" db="EMBL/GenBank/DDBJ databases">
        <authorList>
            <person name="Alioto T."/>
            <person name="Alioto T."/>
            <person name="Gomez Garrido J."/>
        </authorList>
    </citation>
    <scope>NUCLEOTIDE SEQUENCE [LARGE SCALE GENOMIC DNA]</scope>
</reference>